<organism evidence="3 4">
    <name type="scientific">Litorisediminicola beolgyonensis</name>
    <dbReference type="NCBI Taxonomy" id="1173614"/>
    <lineage>
        <taxon>Bacteria</taxon>
        <taxon>Pseudomonadati</taxon>
        <taxon>Pseudomonadota</taxon>
        <taxon>Alphaproteobacteria</taxon>
        <taxon>Rhodobacterales</taxon>
        <taxon>Paracoccaceae</taxon>
        <taxon>Litorisediminicola</taxon>
    </lineage>
</organism>
<accession>A0ABW3ZJ38</accession>
<dbReference type="PANTHER" id="PTHR46401">
    <property type="entry name" value="GLYCOSYLTRANSFERASE WBBK-RELATED"/>
    <property type="match status" value="1"/>
</dbReference>
<dbReference type="PANTHER" id="PTHR46401:SF2">
    <property type="entry name" value="GLYCOSYLTRANSFERASE WBBK-RELATED"/>
    <property type="match status" value="1"/>
</dbReference>
<proteinExistence type="predicted"/>
<dbReference type="InterPro" id="IPR001296">
    <property type="entry name" value="Glyco_trans_1"/>
</dbReference>
<evidence type="ECO:0000259" key="2">
    <source>
        <dbReference type="Pfam" id="PF00534"/>
    </source>
</evidence>
<dbReference type="Pfam" id="PF00534">
    <property type="entry name" value="Glycos_transf_1"/>
    <property type="match status" value="1"/>
</dbReference>
<feature type="domain" description="Glycosyl transferase family 1" evidence="2">
    <location>
        <begin position="187"/>
        <end position="327"/>
    </location>
</feature>
<gene>
    <name evidence="3" type="ORF">ACFQ4E_11605</name>
</gene>
<name>A0ABW3ZJ38_9RHOB</name>
<comment type="caution">
    <text evidence="3">The sequence shown here is derived from an EMBL/GenBank/DDBJ whole genome shotgun (WGS) entry which is preliminary data.</text>
</comment>
<dbReference type="SUPFAM" id="SSF53756">
    <property type="entry name" value="UDP-Glycosyltransferase/glycogen phosphorylase"/>
    <property type="match status" value="1"/>
</dbReference>
<keyword evidence="4" id="KW-1185">Reference proteome</keyword>
<evidence type="ECO:0000313" key="4">
    <source>
        <dbReference type="Proteomes" id="UP001597135"/>
    </source>
</evidence>
<reference evidence="4" key="1">
    <citation type="journal article" date="2019" name="Int. J. Syst. Evol. Microbiol.">
        <title>The Global Catalogue of Microorganisms (GCM) 10K type strain sequencing project: providing services to taxonomists for standard genome sequencing and annotation.</title>
        <authorList>
            <consortium name="The Broad Institute Genomics Platform"/>
            <consortium name="The Broad Institute Genome Sequencing Center for Infectious Disease"/>
            <person name="Wu L."/>
            <person name="Ma J."/>
        </authorList>
    </citation>
    <scope>NUCLEOTIDE SEQUENCE [LARGE SCALE GENOMIC DNA]</scope>
    <source>
        <strain evidence="4">CCUG 62953</strain>
    </source>
</reference>
<dbReference type="CDD" id="cd03809">
    <property type="entry name" value="GT4_MtfB-like"/>
    <property type="match status" value="1"/>
</dbReference>
<evidence type="ECO:0000256" key="1">
    <source>
        <dbReference type="ARBA" id="ARBA00022679"/>
    </source>
</evidence>
<keyword evidence="1" id="KW-0808">Transferase</keyword>
<sequence>MRRLLVNGRFLAAPQSAVNQVAQSLTCALAEAGPTRGWNVVLAVPADLAGPARALGLRLRVAGQGTGALWDQRVLPGLRREGVVAGFFNTVPLTGRGYITLLHDAHVFTTPASYPAPVRLWRQVLARRAGAPGNLLLTVSEHARARIAAAGIAPAERIGVVPNGPGPVATSRAAPDALVRLGLSDRPYCVAQASRLPHKNLDLILRAFSDPRLKGVDLVLTGGPSAGRDGAVLRTGFLDLPDLAALYDGALAVCVPSREEGFGLPALEAMARGTVPLVAKAGALPEVVGPAGRVLPVDDPSAWVEAILALRNAPELRAALVETGRRRAADFSWSRSAEACLDLLDGWVVSPRRSGRLSGRLGRLGALPGV</sequence>
<dbReference type="Proteomes" id="UP001597135">
    <property type="component" value="Unassembled WGS sequence"/>
</dbReference>
<dbReference type="Gene3D" id="3.40.50.2000">
    <property type="entry name" value="Glycogen Phosphorylase B"/>
    <property type="match status" value="2"/>
</dbReference>
<dbReference type="RefSeq" id="WP_386803673.1">
    <property type="nucleotide sequence ID" value="NZ_JBHTMU010000018.1"/>
</dbReference>
<evidence type="ECO:0000313" key="3">
    <source>
        <dbReference type="EMBL" id="MFD1343066.1"/>
    </source>
</evidence>
<dbReference type="EMBL" id="JBHTMU010000018">
    <property type="protein sequence ID" value="MFD1343066.1"/>
    <property type="molecule type" value="Genomic_DNA"/>
</dbReference>
<protein>
    <submittedName>
        <fullName evidence="3">Glycosyltransferase family 4 protein</fullName>
    </submittedName>
</protein>